<evidence type="ECO:0000256" key="1">
    <source>
        <dbReference type="ARBA" id="ARBA00004328"/>
    </source>
</evidence>
<feature type="domain" description="Phage capsid-like C-terminal" evidence="4">
    <location>
        <begin position="184"/>
        <end position="468"/>
    </location>
</feature>
<evidence type="ECO:0000256" key="2">
    <source>
        <dbReference type="ARBA" id="ARBA00022844"/>
    </source>
</evidence>
<reference evidence="5" key="1">
    <citation type="journal article" date="2021" name="Proc. Natl. Acad. Sci. U.S.A.">
        <title>A Catalog of Tens of Thousands of Viruses from Human Metagenomes Reveals Hidden Associations with Chronic Diseases.</title>
        <authorList>
            <person name="Tisza M.J."/>
            <person name="Buck C.B."/>
        </authorList>
    </citation>
    <scope>NUCLEOTIDE SEQUENCE</scope>
    <source>
        <strain evidence="5">CtBtV12</strain>
    </source>
</reference>
<sequence>MALRMILNRRKQEQVRARLETVKQKEGELRTRRAALKKREEELEKALDELDEAASEADKQAIEAETEQFTADDTALTEEEQQIKQDRIEAEKELAELAREMIELEAAQTAAEQAEAEEEQNAADDENEEENRSMNRRMTTRGRRFDRMSSQQRGAIVARKEVKDFLTRVRAMKGQTRAVTGAELLIPTVVLDLVRPKVEETSKLMKHVRVRHVPGKARQNVMGTIPEAVWTEMVANINEVALAFNGVEMDGYKVAAYVPVPNSILEDASDVALAGEIIDALGRAIGLALDKAILYGTGTRMPLGIVTRLAQDAKPSTYSDDARAWEDLHTTNMVSIADSKKGVALFQEIITASGKAKGKYAGGERFFAMNEVTFNRLQAEALNINAAGMMVSAMEHTMPVLGGAVEELEFIPDNVIIGGYGELYLLCERAGTDIAVSDQYRFIEDQTVYRATARYDGMPVIAEGFVVIGLSGATPTADAVTFTEDKANKGTAKE</sequence>
<dbReference type="GO" id="GO:0044423">
    <property type="term" value="C:virion component"/>
    <property type="evidence" value="ECO:0007669"/>
    <property type="project" value="UniProtKB-KW"/>
</dbReference>
<evidence type="ECO:0000259" key="4">
    <source>
        <dbReference type="Pfam" id="PF05065"/>
    </source>
</evidence>
<organism evidence="5">
    <name type="scientific">Myoviridae sp. ctBtV12</name>
    <dbReference type="NCBI Taxonomy" id="2825049"/>
    <lineage>
        <taxon>Viruses</taxon>
        <taxon>Duplodnaviria</taxon>
        <taxon>Heunggongvirae</taxon>
        <taxon>Uroviricota</taxon>
        <taxon>Caudoviricetes</taxon>
    </lineage>
</organism>
<dbReference type="Pfam" id="PF05065">
    <property type="entry name" value="Phage_capsid"/>
    <property type="match status" value="1"/>
</dbReference>
<dbReference type="Gene3D" id="3.30.2400.10">
    <property type="entry name" value="Major capsid protein gp5"/>
    <property type="match status" value="1"/>
</dbReference>
<dbReference type="SUPFAM" id="SSF56563">
    <property type="entry name" value="Major capsid protein gp5"/>
    <property type="match status" value="1"/>
</dbReference>
<proteinExistence type="predicted"/>
<dbReference type="InterPro" id="IPR054612">
    <property type="entry name" value="Phage_capsid-like_C"/>
</dbReference>
<protein>
    <submittedName>
        <fullName evidence="5">Major capsid protein</fullName>
    </submittedName>
</protein>
<feature type="region of interest" description="Disordered" evidence="3">
    <location>
        <begin position="107"/>
        <end position="136"/>
    </location>
</feature>
<name>A0A8S5U3B2_9CAUD</name>
<dbReference type="NCBIfam" id="TIGR01554">
    <property type="entry name" value="major_cap_HK97"/>
    <property type="match status" value="1"/>
</dbReference>
<comment type="subcellular location">
    <subcellularLocation>
        <location evidence="1">Virion</location>
    </subcellularLocation>
</comment>
<evidence type="ECO:0000313" key="5">
    <source>
        <dbReference type="EMBL" id="DAF88930.1"/>
    </source>
</evidence>
<dbReference type="InterPro" id="IPR024455">
    <property type="entry name" value="Phage_capsid"/>
</dbReference>
<accession>A0A8S5U3B2</accession>
<evidence type="ECO:0000256" key="3">
    <source>
        <dbReference type="SAM" id="MobiDB-lite"/>
    </source>
</evidence>
<keyword evidence="2" id="KW-0946">Virion</keyword>
<dbReference type="EMBL" id="BK015999">
    <property type="protein sequence ID" value="DAF88930.1"/>
    <property type="molecule type" value="Genomic_DNA"/>
</dbReference>
<feature type="compositionally biased region" description="Acidic residues" evidence="3">
    <location>
        <begin position="114"/>
        <end position="129"/>
    </location>
</feature>